<dbReference type="Proteomes" id="UP000694421">
    <property type="component" value="Unplaced"/>
</dbReference>
<dbReference type="InterPro" id="IPR037646">
    <property type="entry name" value="PROSER3"/>
</dbReference>
<reference evidence="2" key="2">
    <citation type="submission" date="2025-09" db="UniProtKB">
        <authorList>
            <consortium name="Ensembl"/>
        </authorList>
    </citation>
    <scope>IDENTIFICATION</scope>
</reference>
<feature type="compositionally biased region" description="Polar residues" evidence="1">
    <location>
        <begin position="203"/>
        <end position="218"/>
    </location>
</feature>
<keyword evidence="3" id="KW-1185">Reference proteome</keyword>
<feature type="compositionally biased region" description="Basic and acidic residues" evidence="1">
    <location>
        <begin position="428"/>
        <end position="439"/>
    </location>
</feature>
<evidence type="ECO:0008006" key="4">
    <source>
        <dbReference type="Google" id="ProtNLM"/>
    </source>
</evidence>
<reference evidence="2" key="1">
    <citation type="submission" date="2025-08" db="UniProtKB">
        <authorList>
            <consortium name="Ensembl"/>
        </authorList>
    </citation>
    <scope>IDENTIFICATION</scope>
</reference>
<proteinExistence type="predicted"/>
<feature type="compositionally biased region" description="Polar residues" evidence="1">
    <location>
        <begin position="104"/>
        <end position="133"/>
    </location>
</feature>
<dbReference type="OMA" id="SPPGFFW"/>
<organism evidence="2 3">
    <name type="scientific">Salvator merianae</name>
    <name type="common">Argentine black and white tegu</name>
    <name type="synonym">Tupinambis merianae</name>
    <dbReference type="NCBI Taxonomy" id="96440"/>
    <lineage>
        <taxon>Eukaryota</taxon>
        <taxon>Metazoa</taxon>
        <taxon>Chordata</taxon>
        <taxon>Craniata</taxon>
        <taxon>Vertebrata</taxon>
        <taxon>Euteleostomi</taxon>
        <taxon>Lepidosauria</taxon>
        <taxon>Squamata</taxon>
        <taxon>Bifurcata</taxon>
        <taxon>Unidentata</taxon>
        <taxon>Episquamata</taxon>
        <taxon>Laterata</taxon>
        <taxon>Teiioidea</taxon>
        <taxon>Teiidae</taxon>
        <taxon>Salvator</taxon>
    </lineage>
</organism>
<feature type="compositionally biased region" description="Polar residues" evidence="1">
    <location>
        <begin position="466"/>
        <end position="477"/>
    </location>
</feature>
<evidence type="ECO:0000313" key="2">
    <source>
        <dbReference type="Ensembl" id="ENSSMRP00000005797.1"/>
    </source>
</evidence>
<dbReference type="Ensembl" id="ENSSMRT00000006795.1">
    <property type="protein sequence ID" value="ENSSMRP00000005797.1"/>
    <property type="gene ID" value="ENSSMRG00000004675.1"/>
</dbReference>
<name>A0A8D0BAX5_SALMN</name>
<feature type="region of interest" description="Disordered" evidence="1">
    <location>
        <begin position="101"/>
        <end position="151"/>
    </location>
</feature>
<feature type="region of interest" description="Disordered" evidence="1">
    <location>
        <begin position="196"/>
        <end position="237"/>
    </location>
</feature>
<feature type="compositionally biased region" description="Basic and acidic residues" evidence="1">
    <location>
        <begin position="495"/>
        <end position="507"/>
    </location>
</feature>
<dbReference type="PANTHER" id="PTHR22045:SF6">
    <property type="entry name" value="PROLINE AND SERINE-RICH PROTEIN 3"/>
    <property type="match status" value="1"/>
</dbReference>
<dbReference type="PANTHER" id="PTHR22045">
    <property type="entry name" value="PROLINE AND SERINE-RICH PROTEIN 3"/>
    <property type="match status" value="1"/>
</dbReference>
<feature type="region of interest" description="Disordered" evidence="1">
    <location>
        <begin position="428"/>
        <end position="517"/>
    </location>
</feature>
<feature type="compositionally biased region" description="Polar residues" evidence="1">
    <location>
        <begin position="226"/>
        <end position="235"/>
    </location>
</feature>
<protein>
    <recommendedName>
        <fullName evidence="4">Proline and serine-rich protein 3</fullName>
    </recommendedName>
</protein>
<sequence>MQSRLCLSKAEHLDRVAMGFKNESCLAVFSNLGSPFLETSSLRSHYHPSQMQPPKQEQQYAVLSPSRLRHKACLSSPKQAVMQSPPCSSCLPDSASCEVESPKLGSTSPFNESWPSTECSSSLTPEETKSLPSKQGVGPEASLKPQNSVSESESVIARYIERFRHGQPTNRKERWTPGGESDQFWWLGHSLSPACNVSKKETSPSSVSNRSEATSSLSVFVDGSPSGESQDNSTLDPEILSLQDRATRLLQRSMFPLSSSGHISSEETTSTPISTTTAANVGVAGHSPHHLTAQQSQGVASDVTRKSQFSKPEDDILFQWRLRRKMEEASKSIAFMPPLAWRSPCIHVPCAAPCLVESAALRSPEPVHCRSKCAVLPTSKPQLDSKCIGDQQNPCCCVDCKRNGSHSRHLVEAAALSHRTVDYSECHEAKGEQEMRDPASQKNRASMYADFPSPPGSAENGKVLSYSPSHHTYQPAQPLQKIHRESTGSQKTFKSKKDQAKAVRNSKESSTAPPKHTIRRVLGEVVAEKLFSPSASSSPHKEKTSKSLKNWDTQEALRDPVAVPSHPQLLDMAAQLLEQAEDSDGTEFEDDPLLEVLRNQRELLRSKLRAVEIQMAELEGCH</sequence>
<dbReference type="GeneTree" id="ENSGT00390000001986"/>
<dbReference type="AlphaFoldDB" id="A0A8D0BAX5"/>
<evidence type="ECO:0000256" key="1">
    <source>
        <dbReference type="SAM" id="MobiDB-lite"/>
    </source>
</evidence>
<evidence type="ECO:0000313" key="3">
    <source>
        <dbReference type="Proteomes" id="UP000694421"/>
    </source>
</evidence>
<accession>A0A8D0BAX5</accession>